<gene>
    <name evidence="3" type="ORF">ElyMa_000765200</name>
</gene>
<feature type="region of interest" description="Disordered" evidence="1">
    <location>
        <begin position="1446"/>
        <end position="1531"/>
    </location>
</feature>
<feature type="compositionally biased region" description="Polar residues" evidence="1">
    <location>
        <begin position="1385"/>
        <end position="1403"/>
    </location>
</feature>
<feature type="compositionally biased region" description="Polar residues" evidence="1">
    <location>
        <begin position="889"/>
        <end position="900"/>
    </location>
</feature>
<proteinExistence type="predicted"/>
<feature type="region of interest" description="Disordered" evidence="1">
    <location>
        <begin position="240"/>
        <end position="275"/>
    </location>
</feature>
<feature type="region of interest" description="Disordered" evidence="1">
    <location>
        <begin position="23"/>
        <end position="50"/>
    </location>
</feature>
<name>A0AAV4GSI4_9GAST</name>
<protein>
    <submittedName>
        <fullName evidence="3">Kelch-like 31</fullName>
    </submittedName>
</protein>
<feature type="compositionally biased region" description="Polar residues" evidence="1">
    <location>
        <begin position="1261"/>
        <end position="1280"/>
    </location>
</feature>
<evidence type="ECO:0000259" key="2">
    <source>
        <dbReference type="PROSITE" id="PS50097"/>
    </source>
</evidence>
<comment type="caution">
    <text evidence="3">The sequence shown here is derived from an EMBL/GenBank/DDBJ whole genome shotgun (WGS) entry which is preliminary data.</text>
</comment>
<feature type="compositionally biased region" description="Basic and acidic residues" evidence="1">
    <location>
        <begin position="602"/>
        <end position="614"/>
    </location>
</feature>
<evidence type="ECO:0000313" key="3">
    <source>
        <dbReference type="EMBL" id="GFR88224.1"/>
    </source>
</evidence>
<reference evidence="3 4" key="1">
    <citation type="journal article" date="2021" name="Elife">
        <title>Chloroplast acquisition without the gene transfer in kleptoplastic sea slugs, Plakobranchus ocellatus.</title>
        <authorList>
            <person name="Maeda T."/>
            <person name="Takahashi S."/>
            <person name="Yoshida T."/>
            <person name="Shimamura S."/>
            <person name="Takaki Y."/>
            <person name="Nagai Y."/>
            <person name="Toyoda A."/>
            <person name="Suzuki Y."/>
            <person name="Arimoto A."/>
            <person name="Ishii H."/>
            <person name="Satoh N."/>
            <person name="Nishiyama T."/>
            <person name="Hasebe M."/>
            <person name="Maruyama T."/>
            <person name="Minagawa J."/>
            <person name="Obokata J."/>
            <person name="Shigenobu S."/>
        </authorList>
    </citation>
    <scope>NUCLEOTIDE SEQUENCE [LARGE SCALE GENOMIC DNA]</scope>
</reference>
<feature type="compositionally biased region" description="Basic and acidic residues" evidence="1">
    <location>
        <begin position="509"/>
        <end position="532"/>
    </location>
</feature>
<feature type="region of interest" description="Disordered" evidence="1">
    <location>
        <begin position="416"/>
        <end position="470"/>
    </location>
</feature>
<evidence type="ECO:0000313" key="4">
    <source>
        <dbReference type="Proteomes" id="UP000762676"/>
    </source>
</evidence>
<feature type="compositionally biased region" description="Polar residues" evidence="1">
    <location>
        <begin position="1315"/>
        <end position="1343"/>
    </location>
</feature>
<feature type="region of interest" description="Disordered" evidence="1">
    <location>
        <begin position="145"/>
        <end position="225"/>
    </location>
</feature>
<feature type="compositionally biased region" description="Basic and acidic residues" evidence="1">
    <location>
        <begin position="424"/>
        <end position="442"/>
    </location>
</feature>
<dbReference type="PROSITE" id="PS50097">
    <property type="entry name" value="BTB"/>
    <property type="match status" value="1"/>
</dbReference>
<feature type="compositionally biased region" description="Low complexity" evidence="1">
    <location>
        <begin position="1242"/>
        <end position="1254"/>
    </location>
</feature>
<feature type="region of interest" description="Disordered" evidence="1">
    <location>
        <begin position="590"/>
        <end position="614"/>
    </location>
</feature>
<dbReference type="EMBL" id="BMAT01001559">
    <property type="protein sequence ID" value="GFR88224.1"/>
    <property type="molecule type" value="Genomic_DNA"/>
</dbReference>
<dbReference type="InterPro" id="IPR011333">
    <property type="entry name" value="SKP1/BTB/POZ_sf"/>
</dbReference>
<dbReference type="Pfam" id="PF00651">
    <property type="entry name" value="BTB"/>
    <property type="match status" value="1"/>
</dbReference>
<feature type="region of interest" description="Disordered" evidence="1">
    <location>
        <begin position="870"/>
        <end position="950"/>
    </location>
</feature>
<feature type="region of interest" description="Disordered" evidence="1">
    <location>
        <begin position="98"/>
        <end position="119"/>
    </location>
</feature>
<feature type="region of interest" description="Disordered" evidence="1">
    <location>
        <begin position="383"/>
        <end position="402"/>
    </location>
</feature>
<feature type="compositionally biased region" description="Basic and acidic residues" evidence="1">
    <location>
        <begin position="182"/>
        <end position="218"/>
    </location>
</feature>
<feature type="compositionally biased region" description="Polar residues" evidence="1">
    <location>
        <begin position="1452"/>
        <end position="1463"/>
    </location>
</feature>
<feature type="region of interest" description="Disordered" evidence="1">
    <location>
        <begin position="1381"/>
        <end position="1404"/>
    </location>
</feature>
<dbReference type="SMART" id="SM00225">
    <property type="entry name" value="BTB"/>
    <property type="match status" value="1"/>
</dbReference>
<feature type="compositionally biased region" description="Basic and acidic residues" evidence="1">
    <location>
        <begin position="789"/>
        <end position="801"/>
    </location>
</feature>
<organism evidence="3 4">
    <name type="scientific">Elysia marginata</name>
    <dbReference type="NCBI Taxonomy" id="1093978"/>
    <lineage>
        <taxon>Eukaryota</taxon>
        <taxon>Metazoa</taxon>
        <taxon>Spiralia</taxon>
        <taxon>Lophotrochozoa</taxon>
        <taxon>Mollusca</taxon>
        <taxon>Gastropoda</taxon>
        <taxon>Heterobranchia</taxon>
        <taxon>Euthyneura</taxon>
        <taxon>Panpulmonata</taxon>
        <taxon>Sacoglossa</taxon>
        <taxon>Placobranchoidea</taxon>
        <taxon>Plakobranchidae</taxon>
        <taxon>Elysia</taxon>
    </lineage>
</organism>
<dbReference type="PANTHER" id="PTHR45632:SF17">
    <property type="entry name" value="KELCH-LIKE PROTEIN 31"/>
    <property type="match status" value="1"/>
</dbReference>
<feature type="region of interest" description="Disordered" evidence="1">
    <location>
        <begin position="693"/>
        <end position="715"/>
    </location>
</feature>
<dbReference type="SMART" id="SM00875">
    <property type="entry name" value="BACK"/>
    <property type="match status" value="1"/>
</dbReference>
<sequence length="1531" mass="171922">MTSNSRECQITWDNCKDMDLTQTHTNTGGRVRRGTLRQEVESQRKRQGLPSLCRNDRRREAMEIESQDTGRKRDELDVFTSPFRALAERCGFKVIRDDDGSDSSSLRSQDGSLASDSSDVTCCEDQVSKCKVERVRHRRDTPRLDIHVKRAFSPEEEKSSSGEETDDPPGLSKGNLVLQKESLTRGKIDGNTRGHSIDDHKRSQTKDGWLKNDRKVPTRSEASCDDQLCSRNKTTYRVMKSGKCDQGPGRHEEKETPKDKKGQPKSQRRKSSNHIVYGSGKYEFGQYSSEVIAGGDCSGSTEEAGSTSTYRTVKEILSPEETDFYRTHDTTKATHNTDRSPLGNFSSTQRRPHDFNESSNFIEQEHQFATKPYSLRQQKIFMEKTSDSSPHQKGEHTQKLRSSKMFLEHDKLTRITKPGANDTSRTDFRCQPSDKESHDHTKIHSLGRTVNESDNQTAGCSHRVEQKRPGGGAAFRISRKLTTGTSCGVIRHFRTGHGSRMLDSYPKPKRCDFSPKDETEKSLGSERKHTADRFGAGDGNIPQESKKGSRVIAEKRGENNKYWQDKADTIQDGGPLNAYEKDNSDKTCIKKDTIENNVPSVKHKENEDRQDKQNTYYKKEQRIIKRGCDQKNGPSECDELEQDRDTVEKQVLLEIYKLRALTDQEQNPNDTVKSGNKDLTANVEVGKQNNILECGHGNHGQKEASSATQTSLTNDDKWIGVTEDSKPISESHGGCFNRNPLSPAPTDISSHLPSYIHLHGYREDDTRSNFYQEHRSKVDHLNSSNFLPRRSDLNHQKQNKPKDEYILTPASDAMHQEQNPEQKSPQSNTADQQPQTVNCLCCKQLNNQERSLTFCENLWKEPAQQTSLDPITLTGGVHTPKPTRRCMGDNTTSKTTQTLFRRQPEDNTTRNHGTNNQLQEHQPSQPQPQSLNHHIHSGFNINSNYEGDDAGENGMTGSRFIGQYFLELWKNQCLCDVRLRVGNWSYLAHKIVLAAFSDFFCPNDPHCMPSICFDIPNATPDAVHQILLYLYTSEMEITDYSLDSVLCAAESLGVSEVINLVKEILENPTPDNFDHYLDIRSRHGFPGRLSDYTDLIREHLLDLTNSPHFLEFEIDDLQQVLGDPEVKVDSEVDIIDVIGRWVEFNPMERIPYSADLLKFVNFDCIPAESLADVVERRKHVFSREAFSIFLDAFKARSVSAECPPCAQSQSMWPPCGIAQNTSLPRQPNATNKSANADIYRPQMPQQQQPHQQPPCYDFGETNATQNRTLDGGNFQESFRSPSKARRENSRIPRSCQNKISTLLGRGHTSGWASDAPTSRPSTGMSSRQSSAPRRFATTQSGRTATPKEIMSMASRGDFDQRPSWARPVKHHRVSRVSAGPRETFGAQSDSITAAQQQRGTSASGRRISGVYRCSNGNAVFSQPSDVDVTCGEPEAGALPVSSMGVAPLWDDSNPNTSMPTSPGWSRGSGGSFVASPWISPAHSMDSLPPGCSSFRVTRGGRGPRWEQRSRSPSAGQGSRDRSSSKRVTFMR</sequence>
<feature type="compositionally biased region" description="Low complexity" evidence="1">
    <location>
        <begin position="916"/>
        <end position="932"/>
    </location>
</feature>
<keyword evidence="4" id="KW-1185">Reference proteome</keyword>
<dbReference type="InterPro" id="IPR000210">
    <property type="entry name" value="BTB/POZ_dom"/>
</dbReference>
<dbReference type="Pfam" id="PF07707">
    <property type="entry name" value="BACK"/>
    <property type="match status" value="1"/>
</dbReference>
<dbReference type="SUPFAM" id="SSF54695">
    <property type="entry name" value="POZ domain"/>
    <property type="match status" value="1"/>
</dbReference>
<dbReference type="Proteomes" id="UP000762676">
    <property type="component" value="Unassembled WGS sequence"/>
</dbReference>
<dbReference type="InterPro" id="IPR011705">
    <property type="entry name" value="BACK"/>
</dbReference>
<feature type="region of interest" description="Disordered" evidence="1">
    <location>
        <begin position="1242"/>
        <end position="1343"/>
    </location>
</feature>
<accession>A0AAV4GSI4</accession>
<feature type="compositionally biased region" description="Basic and acidic residues" evidence="1">
    <location>
        <begin position="383"/>
        <end position="398"/>
    </location>
</feature>
<dbReference type="PANTHER" id="PTHR45632">
    <property type="entry name" value="LD33804P"/>
    <property type="match status" value="1"/>
</dbReference>
<feature type="compositionally biased region" description="Low complexity" evidence="1">
    <location>
        <begin position="102"/>
        <end position="115"/>
    </location>
</feature>
<feature type="region of interest" description="Disordered" evidence="1">
    <location>
        <begin position="775"/>
        <end position="801"/>
    </location>
</feature>
<feature type="region of interest" description="Disordered" evidence="1">
    <location>
        <begin position="499"/>
        <end position="550"/>
    </location>
</feature>
<dbReference type="CDD" id="cd18186">
    <property type="entry name" value="BTB_POZ_ZBTB_KLHL-like"/>
    <property type="match status" value="1"/>
</dbReference>
<dbReference type="Gene3D" id="3.30.710.10">
    <property type="entry name" value="Potassium Channel Kv1.1, Chain A"/>
    <property type="match status" value="1"/>
</dbReference>
<feature type="domain" description="BTB" evidence="2">
    <location>
        <begin position="975"/>
        <end position="1039"/>
    </location>
</feature>
<evidence type="ECO:0000256" key="1">
    <source>
        <dbReference type="SAM" id="MobiDB-lite"/>
    </source>
</evidence>
<feature type="compositionally biased region" description="Polar residues" evidence="1">
    <location>
        <begin position="448"/>
        <end position="459"/>
    </location>
</feature>
<feature type="compositionally biased region" description="Basic and acidic residues" evidence="1">
    <location>
        <begin position="248"/>
        <end position="262"/>
    </location>
</feature>
<feature type="compositionally biased region" description="Basic and acidic residues" evidence="1">
    <location>
        <begin position="145"/>
        <end position="161"/>
    </location>
</feature>
<dbReference type="Gene3D" id="1.25.40.420">
    <property type="match status" value="1"/>
</dbReference>
<feature type="region of interest" description="Disordered" evidence="1">
    <location>
        <begin position="331"/>
        <end position="352"/>
    </location>
</feature>
<feature type="compositionally biased region" description="Polar residues" evidence="1">
    <location>
        <begin position="703"/>
        <end position="713"/>
    </location>
</feature>